<comment type="caution">
    <text evidence="1">The sequence shown here is derived from an EMBL/GenBank/DDBJ whole genome shotgun (WGS) entry which is preliminary data.</text>
</comment>
<dbReference type="Proteomes" id="UP000004968">
    <property type="component" value="Unassembled WGS sequence"/>
</dbReference>
<organism evidence="1 2">
    <name type="scientific">Hungatella hathewayi DSM 13479</name>
    <dbReference type="NCBI Taxonomy" id="566550"/>
    <lineage>
        <taxon>Bacteria</taxon>
        <taxon>Bacillati</taxon>
        <taxon>Bacillota</taxon>
        <taxon>Clostridia</taxon>
        <taxon>Lachnospirales</taxon>
        <taxon>Lachnospiraceae</taxon>
        <taxon>Hungatella</taxon>
    </lineage>
</organism>
<feature type="non-terminal residue" evidence="1">
    <location>
        <position position="1"/>
    </location>
</feature>
<gene>
    <name evidence="1" type="ORF">CLOSTHATH_04931</name>
</gene>
<evidence type="ECO:0000313" key="2">
    <source>
        <dbReference type="Proteomes" id="UP000004968"/>
    </source>
</evidence>
<sequence length="29" mass="3343">AVSRGCFAQAWSMGEILRVYRKLEEIEAE</sequence>
<dbReference type="AlphaFoldDB" id="D3AMT1"/>
<name>D3AMT1_9FIRM</name>
<accession>D3AMT1</accession>
<dbReference type="EMBL" id="ACIO01000481">
    <property type="protein sequence ID" value="EFC96871.1"/>
    <property type="molecule type" value="Genomic_DNA"/>
</dbReference>
<reference evidence="1 2" key="1">
    <citation type="submission" date="2010-01" db="EMBL/GenBank/DDBJ databases">
        <authorList>
            <person name="Weinstock G."/>
            <person name="Sodergren E."/>
            <person name="Clifton S."/>
            <person name="Fulton L."/>
            <person name="Fulton B."/>
            <person name="Courtney L."/>
            <person name="Fronick C."/>
            <person name="Harrison M."/>
            <person name="Strong C."/>
            <person name="Farmer C."/>
            <person name="Delahaunty K."/>
            <person name="Markovic C."/>
            <person name="Hall O."/>
            <person name="Minx P."/>
            <person name="Tomlinson C."/>
            <person name="Mitreva M."/>
            <person name="Nelson J."/>
            <person name="Hou S."/>
            <person name="Wollam A."/>
            <person name="Pepin K.H."/>
            <person name="Johnson M."/>
            <person name="Bhonagiri V."/>
            <person name="Nash W.E."/>
            <person name="Warren W."/>
            <person name="Chinwalla A."/>
            <person name="Mardis E.R."/>
            <person name="Wilson R.K."/>
        </authorList>
    </citation>
    <scope>NUCLEOTIDE SEQUENCE [LARGE SCALE GENOMIC DNA]</scope>
    <source>
        <strain evidence="1 2">DSM 13479</strain>
    </source>
</reference>
<evidence type="ECO:0000313" key="1">
    <source>
        <dbReference type="EMBL" id="EFC96871.1"/>
    </source>
</evidence>
<dbReference type="HOGENOM" id="CLU_3411572_0_0_9"/>
<proteinExistence type="predicted"/>
<protein>
    <submittedName>
        <fullName evidence="1">Uncharacterized protein</fullName>
    </submittedName>
</protein>